<keyword evidence="8" id="KW-1185">Reference proteome</keyword>
<evidence type="ECO:0000256" key="5">
    <source>
        <dbReference type="ARBA" id="ARBA00023128"/>
    </source>
</evidence>
<evidence type="ECO:0000256" key="2">
    <source>
        <dbReference type="ARBA" id="ARBA00005543"/>
    </source>
</evidence>
<sequence length="225" mass="26064">MSNNSPSPQSQESDSENSIELNINLEALQKSASNVFQVQCTSIQKFSEGGFHKVYILKMEDGKEYIGRVAFPVYPQWKTESEVAVMDYIRLNTNIPVPEVYYWNSSANNPRPQHGKKKMFLLKIIDIQLELKKLTFSKIGSIFFDGKNGFEIGQVIENNFFNGEQVTLSTVEWGPFNTTQEYILNIIRNQIHYYKSKDTQKCWIPKYEKLCELVPKYFQDDGNDT</sequence>
<protein>
    <recommendedName>
        <fullName evidence="3">Altered inheritance of mitochondria protein 9, mitochondrial</fullName>
    </recommendedName>
    <alternativeName>
        <fullName evidence="6">Found in mitochondrial proteome protein 29</fullName>
    </alternativeName>
</protein>
<accession>A0ABN7VVY6</accession>
<dbReference type="InterPro" id="IPR011009">
    <property type="entry name" value="Kinase-like_dom_sf"/>
</dbReference>
<organism evidence="7 8">
    <name type="scientific">Gigaspora margarita</name>
    <dbReference type="NCBI Taxonomy" id="4874"/>
    <lineage>
        <taxon>Eukaryota</taxon>
        <taxon>Fungi</taxon>
        <taxon>Fungi incertae sedis</taxon>
        <taxon>Mucoromycota</taxon>
        <taxon>Glomeromycotina</taxon>
        <taxon>Glomeromycetes</taxon>
        <taxon>Diversisporales</taxon>
        <taxon>Gigasporaceae</taxon>
        <taxon>Gigaspora</taxon>
    </lineage>
</organism>
<dbReference type="Proteomes" id="UP000789901">
    <property type="component" value="Unassembled WGS sequence"/>
</dbReference>
<evidence type="ECO:0000256" key="4">
    <source>
        <dbReference type="ARBA" id="ARBA00022946"/>
    </source>
</evidence>
<dbReference type="EMBL" id="CAJVQB010023512">
    <property type="protein sequence ID" value="CAG8802069.1"/>
    <property type="molecule type" value="Genomic_DNA"/>
</dbReference>
<keyword evidence="4" id="KW-0809">Transit peptide</keyword>
<dbReference type="PANTHER" id="PTHR36091:SF1">
    <property type="entry name" value="ALTERED INHERITANCE OF MITOCHONDRIA PROTEIN 9, MITOCHONDRIAL"/>
    <property type="match status" value="1"/>
</dbReference>
<evidence type="ECO:0000313" key="7">
    <source>
        <dbReference type="EMBL" id="CAG8802069.1"/>
    </source>
</evidence>
<dbReference type="InterPro" id="IPR051035">
    <property type="entry name" value="Mito_inheritance_9"/>
</dbReference>
<evidence type="ECO:0000256" key="3">
    <source>
        <dbReference type="ARBA" id="ARBA00016197"/>
    </source>
</evidence>
<comment type="caution">
    <text evidence="7">The sequence shown here is derived from an EMBL/GenBank/DDBJ whole genome shotgun (WGS) entry which is preliminary data.</text>
</comment>
<evidence type="ECO:0000313" key="8">
    <source>
        <dbReference type="Proteomes" id="UP000789901"/>
    </source>
</evidence>
<comment type="subcellular location">
    <subcellularLocation>
        <location evidence="1">Mitochondrion</location>
    </subcellularLocation>
</comment>
<proteinExistence type="inferred from homology"/>
<reference evidence="7 8" key="1">
    <citation type="submission" date="2021-06" db="EMBL/GenBank/DDBJ databases">
        <authorList>
            <person name="Kallberg Y."/>
            <person name="Tangrot J."/>
            <person name="Rosling A."/>
        </authorList>
    </citation>
    <scope>NUCLEOTIDE SEQUENCE [LARGE SCALE GENOMIC DNA]</scope>
    <source>
        <strain evidence="7 8">120-4 pot B 10/14</strain>
    </source>
</reference>
<gene>
    <name evidence="7" type="ORF">GMARGA_LOCUS23337</name>
</gene>
<keyword evidence="5" id="KW-0496">Mitochondrion</keyword>
<feature type="non-terminal residue" evidence="7">
    <location>
        <position position="225"/>
    </location>
</feature>
<dbReference type="PANTHER" id="PTHR36091">
    <property type="entry name" value="ALTERED INHERITANCE OF MITOCHONDRIA PROTEIN 9, MITOCHONDRIAL"/>
    <property type="match status" value="1"/>
</dbReference>
<name>A0ABN7VVY6_GIGMA</name>
<evidence type="ECO:0000256" key="6">
    <source>
        <dbReference type="ARBA" id="ARBA00031849"/>
    </source>
</evidence>
<comment type="similarity">
    <text evidence="2">Belongs to the AIM9 family.</text>
</comment>
<evidence type="ECO:0000256" key="1">
    <source>
        <dbReference type="ARBA" id="ARBA00004173"/>
    </source>
</evidence>
<dbReference type="SUPFAM" id="SSF56112">
    <property type="entry name" value="Protein kinase-like (PK-like)"/>
    <property type="match status" value="1"/>
</dbReference>